<feature type="compositionally biased region" description="Polar residues" evidence="1">
    <location>
        <begin position="8"/>
        <end position="20"/>
    </location>
</feature>
<dbReference type="EMBL" id="VRLW01000001">
    <property type="protein sequence ID" value="KAA1258722.1"/>
    <property type="molecule type" value="Genomic_DNA"/>
</dbReference>
<evidence type="ECO:0000256" key="1">
    <source>
        <dbReference type="SAM" id="MobiDB-lite"/>
    </source>
</evidence>
<feature type="region of interest" description="Disordered" evidence="1">
    <location>
        <begin position="1"/>
        <end position="23"/>
    </location>
</feature>
<dbReference type="Proteomes" id="UP000322699">
    <property type="component" value="Unassembled WGS sequence"/>
</dbReference>
<dbReference type="AlphaFoldDB" id="A0A5B1CET0"/>
<sequence length="620" mass="68705">MMCVCNPKTINQSQKPSGNDQPRGRHIFAGGVCHRESEILCHRRAIRFVLSAIGFFLVATTINDLSAASPDKTNQTNSATTPTRLPVAPRLTKHRSVVSQAGKLKLVEKSVEFRTASTRMSTGLQYNFVDALPSYLPASQAAADKKSTATMNGFNAHGDRPRDDHRVTFPNDFSPTPLPSDSMYHDGDREQWVYDSKRNVPTQHPWVEWGRIFYGDGITPRGKNWFGEYNMVRPEFYVYGDFRTGIGAGRNAGGRTDNFANRLNLDMDLQLTDGGRFHGFVGPLDDGGAFTRFERVAGDLRFRNEIDFTPVTGFYEGDLGPIIGGLTGQSSPFELPITIGLVPLLFQNGIWMEDAVTGAAFALPARHSKLLNWSNYDATFFAIFDQINSQAFGADENAAQAFGTAWFIDAYGGYIENGYAFVRDRNDPSRSYHNITASFTRRYFDRISNSVRVIVNAGQDGPRADRTADGTLLLVENSWITSAPLTFVPYANFFAGFGNPQSVARAGISGGILRNTGINFDTDGLNGFATLDPTGNNTAGGSVGVDLIGDDLDRQLLLEMTYLTPHGDGNPLVPKDQFALGSRYQFPISHRTLLRFDVMHGWRRGLDNVYGTRMEYRWKF</sequence>
<accession>A0A5B1CET0</accession>
<reference evidence="2 3" key="1">
    <citation type="submission" date="2019-08" db="EMBL/GenBank/DDBJ databases">
        <title>Deep-cultivation of Planctomycetes and their phenomic and genomic characterization uncovers novel biology.</title>
        <authorList>
            <person name="Wiegand S."/>
            <person name="Jogler M."/>
            <person name="Boedeker C."/>
            <person name="Pinto D."/>
            <person name="Vollmers J."/>
            <person name="Rivas-Marin E."/>
            <person name="Kohn T."/>
            <person name="Peeters S.H."/>
            <person name="Heuer A."/>
            <person name="Rast P."/>
            <person name="Oberbeckmann S."/>
            <person name="Bunk B."/>
            <person name="Jeske O."/>
            <person name="Meyerdierks A."/>
            <person name="Storesund J.E."/>
            <person name="Kallscheuer N."/>
            <person name="Luecker S."/>
            <person name="Lage O.M."/>
            <person name="Pohl T."/>
            <person name="Merkel B.J."/>
            <person name="Hornburger P."/>
            <person name="Mueller R.-W."/>
            <person name="Bruemmer F."/>
            <person name="Labrenz M."/>
            <person name="Spormann A.M."/>
            <person name="Op Den Camp H."/>
            <person name="Overmann J."/>
            <person name="Amann R."/>
            <person name="Jetten M.S.M."/>
            <person name="Mascher T."/>
            <person name="Medema M.H."/>
            <person name="Devos D.P."/>
            <person name="Kaster A.-K."/>
            <person name="Ovreas L."/>
            <person name="Rohde M."/>
            <person name="Galperin M.Y."/>
            <person name="Jogler C."/>
        </authorList>
    </citation>
    <scope>NUCLEOTIDE SEQUENCE [LARGE SCALE GENOMIC DNA]</scope>
    <source>
        <strain evidence="2 3">LF1</strain>
    </source>
</reference>
<evidence type="ECO:0000313" key="2">
    <source>
        <dbReference type="EMBL" id="KAA1258722.1"/>
    </source>
</evidence>
<name>A0A5B1CET0_9BACT</name>
<comment type="caution">
    <text evidence="2">The sequence shown here is derived from an EMBL/GenBank/DDBJ whole genome shotgun (WGS) entry which is preliminary data.</text>
</comment>
<protein>
    <submittedName>
        <fullName evidence="2">Uncharacterized protein</fullName>
    </submittedName>
</protein>
<proteinExistence type="predicted"/>
<keyword evidence="3" id="KW-1185">Reference proteome</keyword>
<gene>
    <name evidence="2" type="ORF">LF1_12450</name>
</gene>
<evidence type="ECO:0000313" key="3">
    <source>
        <dbReference type="Proteomes" id="UP000322699"/>
    </source>
</evidence>
<organism evidence="2 3">
    <name type="scientific">Rubripirellula obstinata</name>
    <dbReference type="NCBI Taxonomy" id="406547"/>
    <lineage>
        <taxon>Bacteria</taxon>
        <taxon>Pseudomonadati</taxon>
        <taxon>Planctomycetota</taxon>
        <taxon>Planctomycetia</taxon>
        <taxon>Pirellulales</taxon>
        <taxon>Pirellulaceae</taxon>
        <taxon>Rubripirellula</taxon>
    </lineage>
</organism>